<dbReference type="InterPro" id="IPR052899">
    <property type="entry name" value="Class-I_DAHP_synthase"/>
</dbReference>
<dbReference type="OrthoDB" id="9780456at2"/>
<proteinExistence type="predicted"/>
<dbReference type="PANTHER" id="PTHR43018">
    <property type="entry name" value="PHOSPHO-2-DEHYDRO-3-DEOXYHEPTONATE ALDOLASE"/>
    <property type="match status" value="1"/>
</dbReference>
<dbReference type="SUPFAM" id="SSF51569">
    <property type="entry name" value="Aldolase"/>
    <property type="match status" value="1"/>
</dbReference>
<evidence type="ECO:0000256" key="1">
    <source>
        <dbReference type="ARBA" id="ARBA00022679"/>
    </source>
</evidence>
<dbReference type="NCBIfam" id="NF006421">
    <property type="entry name" value="PRK08673.1"/>
    <property type="match status" value="1"/>
</dbReference>
<dbReference type="Gene3D" id="3.30.70.1140">
    <property type="entry name" value="Phospho-2-dehydro-3-deoxyheptonate aldolase, domain 1"/>
    <property type="match status" value="1"/>
</dbReference>
<protein>
    <submittedName>
        <fullName evidence="4">Phospho-2-dehydro-3-deoxyheptonate aldolase</fullName>
    </submittedName>
</protein>
<feature type="domain" description="DAHP synthetase I/KDSA" evidence="2">
    <location>
        <begin position="89"/>
        <end position="326"/>
    </location>
</feature>
<dbReference type="GO" id="GO:0016832">
    <property type="term" value="F:aldehyde-lyase activity"/>
    <property type="evidence" value="ECO:0007669"/>
    <property type="project" value="InterPro"/>
</dbReference>
<sequence length="337" mass="36430">MIIVMKPTAGQAEIDHVVEKVEAVGCKTTLLEGTNRKVIAVIGDKRDIPPEYWDTIPGVEKAVPILTPYKLASREVKKSDTEIKINDQVLGGKKIGVIAGPCAVESQDQINFIAEGVKKAGAIALRGGAFKPRTSPYSFQGLKEEGLEYLARAREATGLAIVTEILSPEHIDLVSSYVDVLQIGTRNMANFLLLEAVGKCNKPVILKRGMSATLDEFLLAGEYILSHGNPNVILCERGIRTFETHTRFTLSLSIVPHLKLLTHLPVIVDPSHGTGVRELVAPMSRGAIAVGADGLILEVHKDPEKSFVDGPQALTIESFEKLMKESGAVAESIGREI</sequence>
<gene>
    <name evidence="4" type="ORF">SCALIN_C13_0050</name>
</gene>
<comment type="caution">
    <text evidence="4">The sequence shown here is derived from an EMBL/GenBank/DDBJ whole genome shotgun (WGS) entry which is preliminary data.</text>
</comment>
<reference evidence="5" key="1">
    <citation type="journal article" date="2017" name="Environ. Microbiol. Rep.">
        <title>Genetic Diversity of Marine Anaerobic Ammonium-Oxidizing Bacteria as Revealed by Genomic and Proteomic Analyses of 'Candidatus Scalindua japonica'.</title>
        <authorList>
            <person name="Oshiki M."/>
            <person name="Mizuto K."/>
            <person name="Kimura Z."/>
            <person name="Kindaichi T."/>
            <person name="Satoh H."/>
            <person name="Okabe S."/>
        </authorList>
    </citation>
    <scope>NUCLEOTIDE SEQUENCE [LARGE SCALE GENOMIC DNA]</scope>
    <source>
        <strain evidence="5">husup-a2</strain>
    </source>
</reference>
<dbReference type="RefSeq" id="WP_096893938.1">
    <property type="nucleotide sequence ID" value="NZ_BAOS01000013.1"/>
</dbReference>
<dbReference type="NCBIfam" id="NF009239">
    <property type="entry name" value="PRK12595.1"/>
    <property type="match status" value="1"/>
</dbReference>
<name>A0A286TXA9_9BACT</name>
<dbReference type="Gene3D" id="3.20.20.70">
    <property type="entry name" value="Aldolase class I"/>
    <property type="match status" value="1"/>
</dbReference>
<evidence type="ECO:0000259" key="2">
    <source>
        <dbReference type="Pfam" id="PF00793"/>
    </source>
</evidence>
<dbReference type="Pfam" id="PF18152">
    <property type="entry name" value="DAHP_snth_FXD"/>
    <property type="match status" value="1"/>
</dbReference>
<dbReference type="GO" id="GO:0009073">
    <property type="term" value="P:aromatic amino acid family biosynthetic process"/>
    <property type="evidence" value="ECO:0007669"/>
    <property type="project" value="InterPro"/>
</dbReference>
<keyword evidence="1" id="KW-0808">Transferase</keyword>
<dbReference type="EMBL" id="BAOS01000013">
    <property type="protein sequence ID" value="GAX60539.1"/>
    <property type="molecule type" value="Genomic_DNA"/>
</dbReference>
<dbReference type="PANTHER" id="PTHR43018:SF2">
    <property type="entry name" value="PHOSPHO-2-DEHYDRO-3-DEOXYHEPTONATE ALDOLASE"/>
    <property type="match status" value="1"/>
</dbReference>
<evidence type="ECO:0000313" key="4">
    <source>
        <dbReference type="EMBL" id="GAX60539.1"/>
    </source>
</evidence>
<evidence type="ECO:0000313" key="5">
    <source>
        <dbReference type="Proteomes" id="UP000218542"/>
    </source>
</evidence>
<dbReference type="Pfam" id="PF00793">
    <property type="entry name" value="DAHP_synth_1"/>
    <property type="match status" value="1"/>
</dbReference>
<evidence type="ECO:0000259" key="3">
    <source>
        <dbReference type="Pfam" id="PF18152"/>
    </source>
</evidence>
<dbReference type="InterPro" id="IPR041071">
    <property type="entry name" value="DAHP_snth_FXD"/>
</dbReference>
<dbReference type="InterPro" id="IPR006218">
    <property type="entry name" value="DAHP1/KDSA"/>
</dbReference>
<keyword evidence="5" id="KW-1185">Reference proteome</keyword>
<accession>A0A286TXA9</accession>
<dbReference type="GO" id="GO:0016740">
    <property type="term" value="F:transferase activity"/>
    <property type="evidence" value="ECO:0007669"/>
    <property type="project" value="UniProtKB-KW"/>
</dbReference>
<dbReference type="AlphaFoldDB" id="A0A286TXA9"/>
<feature type="domain" description="DAHP synthase ferredoxin-like" evidence="3">
    <location>
        <begin position="1"/>
        <end position="66"/>
    </location>
</feature>
<dbReference type="Proteomes" id="UP000218542">
    <property type="component" value="Unassembled WGS sequence"/>
</dbReference>
<organism evidence="4 5">
    <name type="scientific">Candidatus Scalindua japonica</name>
    <dbReference type="NCBI Taxonomy" id="1284222"/>
    <lineage>
        <taxon>Bacteria</taxon>
        <taxon>Pseudomonadati</taxon>
        <taxon>Planctomycetota</taxon>
        <taxon>Candidatus Brocadiia</taxon>
        <taxon>Candidatus Brocadiales</taxon>
        <taxon>Candidatus Scalinduaceae</taxon>
        <taxon>Candidatus Scalindua</taxon>
    </lineage>
</organism>
<dbReference type="InterPro" id="IPR006268">
    <property type="entry name" value="DAHP_syn_2"/>
</dbReference>
<dbReference type="InterPro" id="IPR013785">
    <property type="entry name" value="Aldolase_TIM"/>
</dbReference>
<dbReference type="NCBIfam" id="TIGR01361">
    <property type="entry name" value="DAHP_synth_Bsub"/>
    <property type="match status" value="1"/>
</dbReference>